<comment type="caution">
    <text evidence="2">The sequence shown here is derived from an EMBL/GenBank/DDBJ whole genome shotgun (WGS) entry which is preliminary data.</text>
</comment>
<dbReference type="RefSeq" id="WP_153469968.1">
    <property type="nucleotide sequence ID" value="NZ_WBOF01000004.1"/>
</dbReference>
<organism evidence="2 3">
    <name type="scientific">Streptomyces kaniharaensis</name>
    <dbReference type="NCBI Taxonomy" id="212423"/>
    <lineage>
        <taxon>Bacteria</taxon>
        <taxon>Bacillati</taxon>
        <taxon>Actinomycetota</taxon>
        <taxon>Actinomycetes</taxon>
        <taxon>Kitasatosporales</taxon>
        <taxon>Streptomycetaceae</taxon>
        <taxon>Streptomyces</taxon>
    </lineage>
</organism>
<name>A0A6N7L4U0_9ACTN</name>
<accession>A0A6N7L4U0</accession>
<evidence type="ECO:0000313" key="2">
    <source>
        <dbReference type="EMBL" id="MQS17314.1"/>
    </source>
</evidence>
<gene>
    <name evidence="2" type="ORF">F7Q99_35330</name>
</gene>
<dbReference type="OrthoDB" id="10004454at2"/>
<feature type="region of interest" description="Disordered" evidence="1">
    <location>
        <begin position="82"/>
        <end position="101"/>
    </location>
</feature>
<reference evidence="2 3" key="1">
    <citation type="submission" date="2019-09" db="EMBL/GenBank/DDBJ databases">
        <title>Genome Sequences of Streptomyces kaniharaensis ATCC 21070.</title>
        <authorList>
            <person name="Zhu W."/>
            <person name="De Crecy-Lagard V."/>
            <person name="Richards N.G."/>
        </authorList>
    </citation>
    <scope>NUCLEOTIDE SEQUENCE [LARGE SCALE GENOMIC DNA]</scope>
    <source>
        <strain evidence="2 3">SF-557</strain>
    </source>
</reference>
<proteinExistence type="predicted"/>
<dbReference type="EMBL" id="WBOF01000004">
    <property type="protein sequence ID" value="MQS17314.1"/>
    <property type="molecule type" value="Genomic_DNA"/>
</dbReference>
<keyword evidence="3" id="KW-1185">Reference proteome</keyword>
<evidence type="ECO:0000313" key="3">
    <source>
        <dbReference type="Proteomes" id="UP000450000"/>
    </source>
</evidence>
<dbReference type="AlphaFoldDB" id="A0A6N7L4U0"/>
<dbReference type="Proteomes" id="UP000450000">
    <property type="component" value="Unassembled WGS sequence"/>
</dbReference>
<protein>
    <submittedName>
        <fullName evidence="2">Uncharacterized protein</fullName>
    </submittedName>
</protein>
<evidence type="ECO:0000256" key="1">
    <source>
        <dbReference type="SAM" id="MobiDB-lite"/>
    </source>
</evidence>
<sequence>MTATAVADPWPLVVRVTGGRINHRARPRVTRAGRPTGWLDLACGGSCLASAMDNDLRETECARCAERAGRDRDPARWRIAAAERRAQQAADRGQHPLPFAV</sequence>